<evidence type="ECO:0000313" key="2">
    <source>
        <dbReference type="EMBL" id="GCB81374.1"/>
    </source>
</evidence>
<dbReference type="SUPFAM" id="SSF48452">
    <property type="entry name" value="TPR-like"/>
    <property type="match status" value="1"/>
</dbReference>
<dbReference type="EMBL" id="BFAA01021470">
    <property type="protein sequence ID" value="GCB81374.1"/>
    <property type="molecule type" value="Genomic_DNA"/>
</dbReference>
<dbReference type="AlphaFoldDB" id="A0A401Q7K3"/>
<dbReference type="GO" id="GO:0006891">
    <property type="term" value="P:intra-Golgi vesicle-mediated transport"/>
    <property type="evidence" value="ECO:0007669"/>
    <property type="project" value="TreeGrafter"/>
</dbReference>
<dbReference type="GO" id="GO:1990071">
    <property type="term" value="C:TRAPPII protein complex"/>
    <property type="evidence" value="ECO:0007669"/>
    <property type="project" value="InterPro"/>
</dbReference>
<organism evidence="2 3">
    <name type="scientific">Scyliorhinus torazame</name>
    <name type="common">Cloudy catshark</name>
    <name type="synonym">Catulus torazame</name>
    <dbReference type="NCBI Taxonomy" id="75743"/>
    <lineage>
        <taxon>Eukaryota</taxon>
        <taxon>Metazoa</taxon>
        <taxon>Chordata</taxon>
        <taxon>Craniata</taxon>
        <taxon>Vertebrata</taxon>
        <taxon>Chondrichthyes</taxon>
        <taxon>Elasmobranchii</taxon>
        <taxon>Galeomorphii</taxon>
        <taxon>Galeoidea</taxon>
        <taxon>Carcharhiniformes</taxon>
        <taxon>Scyliorhinidae</taxon>
        <taxon>Scyliorhinus</taxon>
    </lineage>
</organism>
<dbReference type="InterPro" id="IPR021773">
    <property type="entry name" value="TPC11"/>
</dbReference>
<dbReference type="STRING" id="75743.A0A401Q7K3"/>
<evidence type="ECO:0000313" key="3">
    <source>
        <dbReference type="Proteomes" id="UP000288216"/>
    </source>
</evidence>
<dbReference type="OrthoDB" id="10256906at2759"/>
<dbReference type="Proteomes" id="UP000288216">
    <property type="component" value="Unassembled WGS sequence"/>
</dbReference>
<dbReference type="InterPro" id="IPR045126">
    <property type="entry name" value="TRAPPC10/Trs130"/>
</dbReference>
<accession>A0A401Q7K3</accession>
<dbReference type="PANTHER" id="PTHR13251">
    <property type="entry name" value="EPILEPSY HOLOPROSENCEPHALY CANDIDATE 1/TMEM1"/>
    <property type="match status" value="1"/>
</dbReference>
<dbReference type="PANTHER" id="PTHR13251:SF3">
    <property type="entry name" value="TRAFFICKING PROTEIN PARTICLE COMPLEX SUBUNIT 10"/>
    <property type="match status" value="1"/>
</dbReference>
<gene>
    <name evidence="2" type="ORF">scyTo_0022165</name>
</gene>
<protein>
    <recommendedName>
        <fullName evidence="1">Trafficking protein particle complex subunit 11 domain-containing protein</fullName>
    </recommendedName>
</protein>
<dbReference type="Pfam" id="PF11817">
    <property type="entry name" value="Foie-gras_1"/>
    <property type="match status" value="1"/>
</dbReference>
<proteinExistence type="predicted"/>
<dbReference type="InterPro" id="IPR011990">
    <property type="entry name" value="TPR-like_helical_dom_sf"/>
</dbReference>
<dbReference type="Gene3D" id="1.25.40.10">
    <property type="entry name" value="Tetratricopeptide repeat domain"/>
    <property type="match status" value="1"/>
</dbReference>
<evidence type="ECO:0000259" key="1">
    <source>
        <dbReference type="Pfam" id="PF11817"/>
    </source>
</evidence>
<sequence>NSPQSPYKTLNEALSSVESFEKHYLDLSHTAIEMYQTIGQVRSSQLLGKDLADFYMRKGEPQKAEMYLQEALKTYQAEGWPLLIAHTRKQLAECQKQLQQTQNYLQTSSLLAGDDNLTETERIHFCQEILNLTQQPDSGQDDRLLLGMEGFLQLQSLCFKPVCAMVHVGGLLEIELTVHSLMPLPVHLHQLSIHLNLSVSKDTSKRGSELGSRSRNVNGIFLFPSGPIGHPSPRNKQPFIELCELYEQSPSDSSLNSSGIICKNMHLLFGRQESSSSLERSSGLAVEDAAHVLRTTDILLKPGINTIHFKTEASAFKTQNTKNNGSSL</sequence>
<reference evidence="2 3" key="1">
    <citation type="journal article" date="2018" name="Nat. Ecol. Evol.">
        <title>Shark genomes provide insights into elasmobranch evolution and the origin of vertebrates.</title>
        <authorList>
            <person name="Hara Y"/>
            <person name="Yamaguchi K"/>
            <person name="Onimaru K"/>
            <person name="Kadota M"/>
            <person name="Koyanagi M"/>
            <person name="Keeley SD"/>
            <person name="Tatsumi K"/>
            <person name="Tanaka K"/>
            <person name="Motone F"/>
            <person name="Kageyama Y"/>
            <person name="Nozu R"/>
            <person name="Adachi N"/>
            <person name="Nishimura O"/>
            <person name="Nakagawa R"/>
            <person name="Tanegashima C"/>
            <person name="Kiyatake I"/>
            <person name="Matsumoto R"/>
            <person name="Murakumo K"/>
            <person name="Nishida K"/>
            <person name="Terakita A"/>
            <person name="Kuratani S"/>
            <person name="Sato K"/>
            <person name="Hyodo S Kuraku.S."/>
        </authorList>
    </citation>
    <scope>NUCLEOTIDE SEQUENCE [LARGE SCALE GENOMIC DNA]</scope>
</reference>
<dbReference type="GO" id="GO:0005829">
    <property type="term" value="C:cytosol"/>
    <property type="evidence" value="ECO:0007669"/>
    <property type="project" value="GOC"/>
</dbReference>
<feature type="domain" description="Trafficking protein particle complex subunit 11" evidence="1">
    <location>
        <begin position="23"/>
        <end position="111"/>
    </location>
</feature>
<comment type="caution">
    <text evidence="2">The sequence shown here is derived from an EMBL/GenBank/DDBJ whole genome shotgun (WGS) entry which is preliminary data.</text>
</comment>
<feature type="non-terminal residue" evidence="2">
    <location>
        <position position="1"/>
    </location>
</feature>
<dbReference type="GO" id="GO:0034498">
    <property type="term" value="P:early endosome to Golgi transport"/>
    <property type="evidence" value="ECO:0007669"/>
    <property type="project" value="TreeGrafter"/>
</dbReference>
<name>A0A401Q7K3_SCYTO</name>
<dbReference type="OMA" id="GIICKNM"/>
<keyword evidence="3" id="KW-1185">Reference proteome</keyword>